<dbReference type="SUPFAM" id="SSF143113">
    <property type="entry name" value="NAP-like"/>
    <property type="match status" value="1"/>
</dbReference>
<dbReference type="InterPro" id="IPR002164">
    <property type="entry name" value="NAP_family"/>
</dbReference>
<sequence length="262" mass="30500">MSSTGAYPKKMKKTDGATAASEGDEGRDYDPETQKALEAIDACQNEIDALNERASEEILRVEQKYNKQRKPYFAKRNELIKKIPNFWVTAFVNHPQITAILGEEEEDCLHFLSKLEVEEFEDIKSGYRIKFYFDNNPYFDNDVLIKEFNLASSENMDLTKLQNDRQPQLKKRKRPHQPPQTFFGWSQMMGCICRRYSRDDMWPNPLQYFLVPDLDVENGMEEDSEEDEEGESAEIVEEEGEDDDDPVEGEEEEEAADEGERH</sequence>
<dbReference type="EMBL" id="CP092877">
    <property type="protein sequence ID" value="UYV77218.1"/>
    <property type="molecule type" value="Genomic_DNA"/>
</dbReference>
<organism evidence="5 6">
    <name type="scientific">Cordylochernes scorpioides</name>
    <dbReference type="NCBI Taxonomy" id="51811"/>
    <lineage>
        <taxon>Eukaryota</taxon>
        <taxon>Metazoa</taxon>
        <taxon>Ecdysozoa</taxon>
        <taxon>Arthropoda</taxon>
        <taxon>Chelicerata</taxon>
        <taxon>Arachnida</taxon>
        <taxon>Pseudoscorpiones</taxon>
        <taxon>Cheliferoidea</taxon>
        <taxon>Chernetidae</taxon>
        <taxon>Cordylochernes</taxon>
    </lineage>
</organism>
<protein>
    <submittedName>
        <fullName evidence="5">SET</fullName>
    </submittedName>
</protein>
<name>A0ABY6LBB4_9ARAC</name>
<evidence type="ECO:0000313" key="5">
    <source>
        <dbReference type="EMBL" id="UYV77218.1"/>
    </source>
</evidence>
<dbReference type="Proteomes" id="UP001235939">
    <property type="component" value="Chromosome 15"/>
</dbReference>
<evidence type="ECO:0000256" key="1">
    <source>
        <dbReference type="ARBA" id="ARBA00009947"/>
    </source>
</evidence>
<feature type="region of interest" description="Disordered" evidence="4">
    <location>
        <begin position="1"/>
        <end position="32"/>
    </location>
</feature>
<comment type="similarity">
    <text evidence="1 2">Belongs to the nucleosome assembly protein (NAP) family.</text>
</comment>
<evidence type="ECO:0000313" key="6">
    <source>
        <dbReference type="Proteomes" id="UP001235939"/>
    </source>
</evidence>
<keyword evidence="3" id="KW-0175">Coiled coil</keyword>
<dbReference type="Pfam" id="PF00956">
    <property type="entry name" value="NAP"/>
    <property type="match status" value="1"/>
</dbReference>
<evidence type="ECO:0000256" key="4">
    <source>
        <dbReference type="SAM" id="MobiDB-lite"/>
    </source>
</evidence>
<accession>A0ABY6LBB4</accession>
<dbReference type="Gene3D" id="3.30.1120.90">
    <property type="entry name" value="Nucleosome assembly protein"/>
    <property type="match status" value="1"/>
</dbReference>
<feature type="region of interest" description="Disordered" evidence="4">
    <location>
        <begin position="159"/>
        <end position="182"/>
    </location>
</feature>
<keyword evidence="6" id="KW-1185">Reference proteome</keyword>
<feature type="coiled-coil region" evidence="3">
    <location>
        <begin position="33"/>
        <end position="60"/>
    </location>
</feature>
<feature type="region of interest" description="Disordered" evidence="4">
    <location>
        <begin position="217"/>
        <end position="262"/>
    </location>
</feature>
<evidence type="ECO:0000256" key="3">
    <source>
        <dbReference type="SAM" id="Coils"/>
    </source>
</evidence>
<dbReference type="PANTHER" id="PTHR11875">
    <property type="entry name" value="TESTIS-SPECIFIC Y-ENCODED PROTEIN"/>
    <property type="match status" value="1"/>
</dbReference>
<proteinExistence type="inferred from homology"/>
<evidence type="ECO:0000256" key="2">
    <source>
        <dbReference type="RuleBase" id="RU003876"/>
    </source>
</evidence>
<gene>
    <name evidence="5" type="ORF">LAZ67_15000155</name>
</gene>
<reference evidence="5 6" key="1">
    <citation type="submission" date="2022-01" db="EMBL/GenBank/DDBJ databases">
        <title>A chromosomal length assembly of Cordylochernes scorpioides.</title>
        <authorList>
            <person name="Zeh D."/>
            <person name="Zeh J."/>
        </authorList>
    </citation>
    <scope>NUCLEOTIDE SEQUENCE [LARGE SCALE GENOMIC DNA]</scope>
    <source>
        <strain evidence="5">IN4F17</strain>
        <tissue evidence="5">Whole Body</tissue>
    </source>
</reference>
<dbReference type="Gene3D" id="1.20.5.1500">
    <property type="match status" value="1"/>
</dbReference>
<dbReference type="InterPro" id="IPR037231">
    <property type="entry name" value="NAP-like_sf"/>
</dbReference>